<protein>
    <submittedName>
        <fullName evidence="6">MerR family transcriptional regulator</fullName>
    </submittedName>
</protein>
<gene>
    <name evidence="6" type="ORF">GC101_16500</name>
</gene>
<keyword evidence="7" id="KW-1185">Reference proteome</keyword>
<keyword evidence="4" id="KW-0804">Transcription</keyword>
<evidence type="ECO:0000313" key="6">
    <source>
        <dbReference type="EMBL" id="NOU80469.1"/>
    </source>
</evidence>
<comment type="caution">
    <text evidence="6">The sequence shown here is derived from an EMBL/GenBank/DDBJ whole genome shotgun (WGS) entry which is preliminary data.</text>
</comment>
<dbReference type="Gene3D" id="1.10.1660.10">
    <property type="match status" value="1"/>
</dbReference>
<dbReference type="Pfam" id="PF13411">
    <property type="entry name" value="MerR_1"/>
    <property type="match status" value="1"/>
</dbReference>
<keyword evidence="1" id="KW-0678">Repressor</keyword>
<evidence type="ECO:0000256" key="1">
    <source>
        <dbReference type="ARBA" id="ARBA00022491"/>
    </source>
</evidence>
<organism evidence="6 7">
    <name type="scientific">Paenibacillus phytohabitans</name>
    <dbReference type="NCBI Taxonomy" id="2654978"/>
    <lineage>
        <taxon>Bacteria</taxon>
        <taxon>Bacillati</taxon>
        <taxon>Bacillota</taxon>
        <taxon>Bacilli</taxon>
        <taxon>Bacillales</taxon>
        <taxon>Paenibacillaceae</taxon>
        <taxon>Paenibacillus</taxon>
    </lineage>
</organism>
<feature type="domain" description="HTH merR-type" evidence="5">
    <location>
        <begin position="4"/>
        <end position="73"/>
    </location>
</feature>
<evidence type="ECO:0000313" key="7">
    <source>
        <dbReference type="Proteomes" id="UP000596857"/>
    </source>
</evidence>
<dbReference type="PANTHER" id="PTHR30204:SF69">
    <property type="entry name" value="MERR-FAMILY TRANSCRIPTIONAL REGULATOR"/>
    <property type="match status" value="1"/>
</dbReference>
<name>A0ABX1YJC1_9BACL</name>
<accession>A0ABX1YJC1</accession>
<keyword evidence="2" id="KW-0805">Transcription regulation</keyword>
<sequence length="265" mass="30028">MGAEITIGELAELMQVSVHQIRYFEEKGVLLPSYTDTNQYRKYGIDQIYQLSQIILLRKLGMPVQAVKECMAESGQQVMEEKLHRSLVEIGGEIARLQLLEQFILKVLQEQGDFQMEKQSCQVKMREAMPLQKWFEMDSAATLDARTLAEQSVRVNALSETDIHYIYDRTNTVSLYTAVEPGGEVGRVLPAGEYLSCRLQVTDESVLKEEIGQFSRYAEQEYGELPGPLVLIEKSYLSLFSRDKLHYEILLCIESGDATGGADAR</sequence>
<evidence type="ECO:0000259" key="5">
    <source>
        <dbReference type="PROSITE" id="PS50937"/>
    </source>
</evidence>
<dbReference type="InterPro" id="IPR047057">
    <property type="entry name" value="MerR_fam"/>
</dbReference>
<dbReference type="InterPro" id="IPR009061">
    <property type="entry name" value="DNA-bd_dom_put_sf"/>
</dbReference>
<evidence type="ECO:0000256" key="2">
    <source>
        <dbReference type="ARBA" id="ARBA00023015"/>
    </source>
</evidence>
<dbReference type="SUPFAM" id="SSF46955">
    <property type="entry name" value="Putative DNA-binding domain"/>
    <property type="match status" value="1"/>
</dbReference>
<dbReference type="PRINTS" id="PR00040">
    <property type="entry name" value="HTHMERR"/>
</dbReference>
<dbReference type="RefSeq" id="WP_171718123.1">
    <property type="nucleotide sequence ID" value="NZ_WHOB01000048.1"/>
</dbReference>
<dbReference type="PANTHER" id="PTHR30204">
    <property type="entry name" value="REDOX-CYCLING DRUG-SENSING TRANSCRIPTIONAL ACTIVATOR SOXR"/>
    <property type="match status" value="1"/>
</dbReference>
<dbReference type="PROSITE" id="PS50937">
    <property type="entry name" value="HTH_MERR_2"/>
    <property type="match status" value="1"/>
</dbReference>
<keyword evidence="3" id="KW-0238">DNA-binding</keyword>
<proteinExistence type="predicted"/>
<reference evidence="6 7" key="1">
    <citation type="submission" date="2019-10" db="EMBL/GenBank/DDBJ databases">
        <title>Description of Paenibacillus terricola sp. nov.</title>
        <authorList>
            <person name="Carlier A."/>
            <person name="Qi S."/>
        </authorList>
    </citation>
    <scope>NUCLEOTIDE SEQUENCE [LARGE SCALE GENOMIC DNA]</scope>
    <source>
        <strain evidence="6 7">LMG 31459</strain>
    </source>
</reference>
<dbReference type="Proteomes" id="UP000596857">
    <property type="component" value="Unassembled WGS sequence"/>
</dbReference>
<dbReference type="EMBL" id="WHOB01000048">
    <property type="protein sequence ID" value="NOU80469.1"/>
    <property type="molecule type" value="Genomic_DNA"/>
</dbReference>
<dbReference type="SMART" id="SM00422">
    <property type="entry name" value="HTH_MERR"/>
    <property type="match status" value="1"/>
</dbReference>
<evidence type="ECO:0000256" key="3">
    <source>
        <dbReference type="ARBA" id="ARBA00023125"/>
    </source>
</evidence>
<evidence type="ECO:0000256" key="4">
    <source>
        <dbReference type="ARBA" id="ARBA00023163"/>
    </source>
</evidence>
<dbReference type="InterPro" id="IPR000551">
    <property type="entry name" value="MerR-type_HTH_dom"/>
</dbReference>